<name>A0A9Q1JS20_9CARY</name>
<proteinExistence type="predicted"/>
<dbReference type="Proteomes" id="UP001153076">
    <property type="component" value="Unassembled WGS sequence"/>
</dbReference>
<evidence type="ECO:0000313" key="2">
    <source>
        <dbReference type="Proteomes" id="UP001153076"/>
    </source>
</evidence>
<evidence type="ECO:0000313" key="1">
    <source>
        <dbReference type="EMBL" id="KAJ8429995.1"/>
    </source>
</evidence>
<dbReference type="EMBL" id="JAKOGI010000835">
    <property type="protein sequence ID" value="KAJ8429995.1"/>
    <property type="molecule type" value="Genomic_DNA"/>
</dbReference>
<reference evidence="1" key="1">
    <citation type="submission" date="2022-04" db="EMBL/GenBank/DDBJ databases">
        <title>Carnegiea gigantea Genome sequencing and assembly v2.</title>
        <authorList>
            <person name="Copetti D."/>
            <person name="Sanderson M.J."/>
            <person name="Burquez A."/>
            <person name="Wojciechowski M.F."/>
        </authorList>
    </citation>
    <scope>NUCLEOTIDE SEQUENCE</scope>
    <source>
        <strain evidence="1">SGP5-SGP5p</strain>
        <tissue evidence="1">Aerial part</tissue>
    </source>
</reference>
<comment type="caution">
    <text evidence="1">The sequence shown here is derived from an EMBL/GenBank/DDBJ whole genome shotgun (WGS) entry which is preliminary data.</text>
</comment>
<dbReference type="AlphaFoldDB" id="A0A9Q1JS20"/>
<protein>
    <submittedName>
        <fullName evidence="1">Uncharacterized protein</fullName>
    </submittedName>
</protein>
<organism evidence="1 2">
    <name type="scientific">Carnegiea gigantea</name>
    <dbReference type="NCBI Taxonomy" id="171969"/>
    <lineage>
        <taxon>Eukaryota</taxon>
        <taxon>Viridiplantae</taxon>
        <taxon>Streptophyta</taxon>
        <taxon>Embryophyta</taxon>
        <taxon>Tracheophyta</taxon>
        <taxon>Spermatophyta</taxon>
        <taxon>Magnoliopsida</taxon>
        <taxon>eudicotyledons</taxon>
        <taxon>Gunneridae</taxon>
        <taxon>Pentapetalae</taxon>
        <taxon>Caryophyllales</taxon>
        <taxon>Cactineae</taxon>
        <taxon>Cactaceae</taxon>
        <taxon>Cactoideae</taxon>
        <taxon>Echinocereeae</taxon>
        <taxon>Carnegiea</taxon>
    </lineage>
</organism>
<keyword evidence="2" id="KW-1185">Reference proteome</keyword>
<gene>
    <name evidence="1" type="ORF">Cgig2_033920</name>
</gene>
<accession>A0A9Q1JS20</accession>
<sequence>MSSHKCPKHDAHDFRNKHPFWVIGTQSEFSEPIDEGFYEFDLFHFCRPIKFWFIFASQMKLRVVPGSQKLGPHYTDQRLAPPITRSASPNTKWVYWVPLFKPNSMYALRLPIRPVIEAAQTMVNESNIRRILPLMGFDHFDFVSPVNHSGGIAVLSNNGNI</sequence>